<proteinExistence type="evidence at transcript level"/>
<accession>I3SLN8</accession>
<name>I3SLN8_LOTJA</name>
<reference evidence="2" key="1">
    <citation type="submission" date="2012-05" db="EMBL/GenBank/DDBJ databases">
        <authorList>
            <person name="Krishnakumar V."/>
            <person name="Cheung F."/>
            <person name="Xiao Y."/>
            <person name="Chan A."/>
            <person name="Moskal W.A."/>
            <person name="Town C.D."/>
        </authorList>
    </citation>
    <scope>NUCLEOTIDE SEQUENCE</scope>
</reference>
<evidence type="ECO:0000313" key="2">
    <source>
        <dbReference type="EMBL" id="AFK41180.1"/>
    </source>
</evidence>
<evidence type="ECO:0000256" key="1">
    <source>
        <dbReference type="SAM" id="MobiDB-lite"/>
    </source>
</evidence>
<protein>
    <submittedName>
        <fullName evidence="2">Uncharacterized protein</fullName>
    </submittedName>
</protein>
<feature type="region of interest" description="Disordered" evidence="1">
    <location>
        <begin position="1"/>
        <end position="23"/>
    </location>
</feature>
<dbReference type="EMBL" id="BT141386">
    <property type="protein sequence ID" value="AFK41180.1"/>
    <property type="molecule type" value="mRNA"/>
</dbReference>
<organism evidence="2">
    <name type="scientific">Lotus japonicus</name>
    <name type="common">Lotus corniculatus var. japonicus</name>
    <dbReference type="NCBI Taxonomy" id="34305"/>
    <lineage>
        <taxon>Eukaryota</taxon>
        <taxon>Viridiplantae</taxon>
        <taxon>Streptophyta</taxon>
        <taxon>Embryophyta</taxon>
        <taxon>Tracheophyta</taxon>
        <taxon>Spermatophyta</taxon>
        <taxon>Magnoliopsida</taxon>
        <taxon>eudicotyledons</taxon>
        <taxon>Gunneridae</taxon>
        <taxon>Pentapetalae</taxon>
        <taxon>rosids</taxon>
        <taxon>fabids</taxon>
        <taxon>Fabales</taxon>
        <taxon>Fabaceae</taxon>
        <taxon>Papilionoideae</taxon>
        <taxon>50 kb inversion clade</taxon>
        <taxon>NPAAA clade</taxon>
        <taxon>Hologalegina</taxon>
        <taxon>robinioid clade</taxon>
        <taxon>Loteae</taxon>
        <taxon>Lotus</taxon>
    </lineage>
</organism>
<dbReference type="AlphaFoldDB" id="I3SLN8"/>
<sequence>MTMKRSQMSSKGSNSGGLHTTASINHSHFHSSLLQMRRGSLDSLSTNGTVISSLLLTSNMYWMKARKLH</sequence>